<dbReference type="GO" id="GO:0005178">
    <property type="term" value="F:integrin binding"/>
    <property type="evidence" value="ECO:0007669"/>
    <property type="project" value="TreeGrafter"/>
</dbReference>
<feature type="chain" id="PRO_5046295276" description="Fibronectin" evidence="10">
    <location>
        <begin position="23"/>
        <end position="2454"/>
    </location>
</feature>
<feature type="domain" description="Fibronectin type-III" evidence="11">
    <location>
        <begin position="1459"/>
        <end position="1546"/>
    </location>
</feature>
<evidence type="ECO:0000259" key="13">
    <source>
        <dbReference type="PROSITE" id="PS51092"/>
    </source>
</evidence>
<dbReference type="GO" id="GO:0006953">
    <property type="term" value="P:acute-phase response"/>
    <property type="evidence" value="ECO:0007669"/>
    <property type="project" value="UniProtKB-KW"/>
</dbReference>
<feature type="domain" description="Fibronectin type-III" evidence="11">
    <location>
        <begin position="811"/>
        <end position="900"/>
    </location>
</feature>
<dbReference type="GO" id="GO:0007160">
    <property type="term" value="P:cell-matrix adhesion"/>
    <property type="evidence" value="ECO:0007669"/>
    <property type="project" value="TreeGrafter"/>
</dbReference>
<dbReference type="SUPFAM" id="SSF57603">
    <property type="entry name" value="FnI-like domain"/>
    <property type="match status" value="12"/>
</dbReference>
<feature type="domain" description="Fibronectin type-III" evidence="11">
    <location>
        <begin position="612"/>
        <end position="718"/>
    </location>
</feature>
<evidence type="ECO:0000256" key="2">
    <source>
        <dbReference type="ARBA" id="ARBA00022486"/>
    </source>
</evidence>
<feature type="domain" description="Fibronectin type-III" evidence="11">
    <location>
        <begin position="1821"/>
        <end position="1912"/>
    </location>
</feature>
<keyword evidence="6 8" id="KW-1015">Disulfide bond</keyword>
<dbReference type="InterPro" id="IPR003961">
    <property type="entry name" value="FN3_dom"/>
</dbReference>
<dbReference type="GeneTree" id="ENSGT00940000155126"/>
<evidence type="ECO:0000259" key="11">
    <source>
        <dbReference type="PROSITE" id="PS50853"/>
    </source>
</evidence>
<dbReference type="InterPro" id="IPR036116">
    <property type="entry name" value="FN3_sf"/>
</dbReference>
<evidence type="ECO:0000259" key="12">
    <source>
        <dbReference type="PROSITE" id="PS51091"/>
    </source>
</evidence>
<dbReference type="InterPro" id="IPR036943">
    <property type="entry name" value="FN_type2_sf"/>
</dbReference>
<dbReference type="PRINTS" id="PR00013">
    <property type="entry name" value="FNTYPEII"/>
</dbReference>
<dbReference type="InterPro" id="IPR000083">
    <property type="entry name" value="Fibronectin_type1"/>
</dbReference>
<feature type="disulfide bond" evidence="8">
    <location>
        <begin position="424"/>
        <end position="450"/>
    </location>
</feature>
<feature type="domain" description="Fibronectin type-I" evidence="12">
    <location>
        <begin position="97"/>
        <end position="138"/>
    </location>
</feature>
<evidence type="ECO:0000256" key="8">
    <source>
        <dbReference type="PROSITE-ProRule" id="PRU00479"/>
    </source>
</evidence>
<keyword evidence="15" id="KW-1185">Reference proteome</keyword>
<evidence type="ECO:0000256" key="1">
    <source>
        <dbReference type="ARBA" id="ARBA00020368"/>
    </source>
</evidence>
<evidence type="ECO:0000256" key="10">
    <source>
        <dbReference type="SAM" id="SignalP"/>
    </source>
</evidence>
<evidence type="ECO:0000256" key="7">
    <source>
        <dbReference type="ARBA" id="ARBA00023180"/>
    </source>
</evidence>
<dbReference type="InterPro" id="IPR013806">
    <property type="entry name" value="Kringle-like"/>
</dbReference>
<feature type="domain" description="Fibronectin type-III" evidence="11">
    <location>
        <begin position="1547"/>
        <end position="1639"/>
    </location>
</feature>
<feature type="domain" description="Fibronectin type-III" evidence="11">
    <location>
        <begin position="1271"/>
        <end position="1363"/>
    </location>
</feature>
<dbReference type="OMA" id="QRWEKSY"/>
<feature type="compositionally biased region" description="Polar residues" evidence="9">
    <location>
        <begin position="1117"/>
        <end position="1136"/>
    </location>
</feature>
<feature type="domain" description="Fibronectin type-I" evidence="12">
    <location>
        <begin position="184"/>
        <end position="228"/>
    </location>
</feature>
<evidence type="ECO:0000256" key="5">
    <source>
        <dbReference type="ARBA" id="ARBA00022960"/>
    </source>
</evidence>
<protein>
    <recommendedName>
        <fullName evidence="1">Fibronectin</fullName>
    </recommendedName>
</protein>
<dbReference type="Pfam" id="PF00040">
    <property type="entry name" value="fn2"/>
    <property type="match status" value="2"/>
</dbReference>
<dbReference type="PROSITE" id="PS51091">
    <property type="entry name" value="FN1_2"/>
    <property type="match status" value="10"/>
</dbReference>
<feature type="disulfide bond" evidence="8">
    <location>
        <begin position="364"/>
        <end position="390"/>
    </location>
</feature>
<dbReference type="GO" id="GO:0008360">
    <property type="term" value="P:regulation of cell shape"/>
    <property type="evidence" value="ECO:0007669"/>
    <property type="project" value="UniProtKB-KW"/>
</dbReference>
<gene>
    <name evidence="14" type="primary">fn1b</name>
</gene>
<reference evidence="14" key="2">
    <citation type="submission" date="2025-09" db="UniProtKB">
        <authorList>
            <consortium name="Ensembl"/>
        </authorList>
    </citation>
    <scope>IDENTIFICATION</scope>
</reference>
<reference evidence="14" key="1">
    <citation type="submission" date="2025-08" db="UniProtKB">
        <authorList>
            <consortium name="Ensembl"/>
        </authorList>
    </citation>
    <scope>IDENTIFICATION</scope>
</reference>
<feature type="domain" description="Fibronectin type-I" evidence="12">
    <location>
        <begin position="2277"/>
        <end position="2321"/>
    </location>
</feature>
<feature type="domain" description="Fibronectin type-II" evidence="13">
    <location>
        <begin position="359"/>
        <end position="407"/>
    </location>
</feature>
<keyword evidence="7" id="KW-0325">Glycoprotein</keyword>
<evidence type="ECO:0000256" key="9">
    <source>
        <dbReference type="SAM" id="MobiDB-lite"/>
    </source>
</evidence>
<feature type="domain" description="Fibronectin type-I" evidence="12">
    <location>
        <begin position="563"/>
        <end position="606"/>
    </location>
</feature>
<keyword evidence="10" id="KW-0732">Signal</keyword>
<dbReference type="SMART" id="SM00060">
    <property type="entry name" value="FN3"/>
    <property type="match status" value="17"/>
</dbReference>
<feature type="domain" description="Fibronectin type-I" evidence="12">
    <location>
        <begin position="2366"/>
        <end position="2406"/>
    </location>
</feature>
<feature type="domain" description="Fibronectin type-III" evidence="11">
    <location>
        <begin position="1087"/>
        <end position="1176"/>
    </location>
</feature>
<dbReference type="PROSITE" id="PS50853">
    <property type="entry name" value="FN3"/>
    <property type="match status" value="16"/>
</dbReference>
<evidence type="ECO:0000256" key="6">
    <source>
        <dbReference type="ARBA" id="ARBA00023157"/>
    </source>
</evidence>
<evidence type="ECO:0000256" key="3">
    <source>
        <dbReference type="ARBA" id="ARBA00022674"/>
    </source>
</evidence>
<evidence type="ECO:0000313" key="15">
    <source>
        <dbReference type="Proteomes" id="UP000694546"/>
    </source>
</evidence>
<accession>A0A8C5B5P3</accession>
<sequence length="2454" mass="268729">MTRGPLAFGLLVALCLSGAVDCKTKTPRNRESRQSGQYRVYPELHDQSPVTAAGCSENGRTYRVNDRWEKVYQGNNLVCTCNGREGIHCRSKVQDQNSCYDTTNLQTYRLGETYDRPKDGMIWDCTCVAAGRVSCTIANRCHEGGKSYLIGNTWQKPHPTGNYMLQCECLGNNKGEWTCKPVAERCNDNSAGASYVVGETWEKSYQGWMMMDCTCLGEGNGRITCTTKNRCNDPQTQGTYRIGESWTKRTDKGELQRCICTGNGRGEWKCEHTIQGNAIATPIGTHLGTALVTSLSVHPVPLPQTPTVGTCRTDSGTTYQDGQRWVRTQGSKQLICTCLGNGISCQDWDARSLVYGGNADGNPCAFPFTFGGRTYYSCTQDARTDGQLWCSTTSDYDSDLLYSFCSEKFSMVPTRGGNSNGALCYFPFLYNGRNYTECTSDGRRDGMKWCSTSPEYRDDSYGFCPMAAHEEVCTTNDGSMHRVGDKWDKHHDTLGHLMQCTCLGNGRGEWSCIAYTQLKDQCIVSGKTYDVNQEFYKRHDLGYMMNCTCLGQGKGRWRCDAVDQCQEPVTQTFYQIGESWDKTNQGIPYLCTCLGNGAGEMTCEPQQGGINHPVRVTISEAGRQPNSRPILWNAPPSVQVIKYTLKWRVKNSRSSWKEVLVPGGLNSYTISGLRSGVTYEGQLISVLRSGRQEVTRFDFTTNHGSLARWEGETTAPPPVVDTSESVTEITSNSFVISWTSASDTISGFKVEYELSEEGAETQAINLPRTATSVNIDQLLPGRRYNVNVFELPTGGQPNLILSTSQTTAPDAPTQQSVGAVDDNSIYITWSKPSAPITGYRLVYVPALEGSSTELTLLSTDTSVKLVDLHPAVLYNISIWAVEEDQESLPVFFQVWTSGSPVSAFVPPPSNLQFYEVTDTKISLTWEGPPEEVTGYTVIFHPMTPEGAKQPLTLPLSSVAKVELTSLKPGTRYRFLVYAVNGATESEPLTAFKTTKPGMPTDAEISEVGPDSAVVVWGAPESTVTGYLLVLSTQGNVLYSRKVPLDVTRYHLTDLEPETEYTVTLHSHLDQELSPETTRHFTTTPQTGTFPNFTPDYTDTSIIITWLPKPRFSYKLSAQPTLPGQSGTTPRPATSDSGVVTVTGLTPGTEYTYSLQPVVNGRNQGKPFNHNVVTLPSAPTDLSVLTNPNGLSWTVSWSRSNTPALTGYRVTSHGSSVEGQRRDTLEELVGPDQTSMNLEGLSPGVEHEISVVAVKGDQESKPVSTTVTPAIPPLRVDFVDITDTTMGLRWTPLTHSAVTGYRITVVTVGGSQPIVRDTVDRSTGRYTVVGLEPGVDYDISVATVTENGESTPVTHTMHTQTGVPAPENLRVGGVGADHMRVTWAIPSVPTPSQISRFVVRYHPVASDEDVREINEGGATNTVLLQNLLPYTEYHISVVVVFGDRESVPVTTTQKTTLDSPTGLDFSEIATNSFTVHWVAPTAVISGYRLRYEQVNNKRVREERLPPSRNHYTLTTLEPDTEYLVSLFAVNGRDESLPLTGTQGTTSDAPSDLAVVYSEPTKISISWDAPSAPVRYYRVTYGSEAGETPQEFTLPGRETNATITGLSSATDYTITVYAVSGRGDSPSYSTPVAVKHTTEMDSPVGLEVTGKTTNSLTVRWSPAPGPVSGYRISSTPENQPRDTFSEVLGPAQTERTITGLNPSTVYTVRVFALDKDNKASPPAVETATTDMDAPKQLSFSDVDSNSMRISWARPSGAVSKYQVLYSLPGDRERELRPAPRPDQSTALLRGLRPGTVYTVKVIAYQDRRPSRPLVGSQATAIPAPTDLKVDSLEATTVVLSWRAPDSQLTGYRVVFHPKDSYQGPAKELNLAPDTTSATASGLMVGTTYIVQVFALQNTLSSEPLTEEVTTLQEVSAPRHVVVRERTENSFTLVWRTKMEPISGFLIITTPVDRSSGPIREVVPGDRKQFTLTGLQPNTAYEIAMYTLKGDAKSPPYIITETTAAPAFRPPTNLEFLSLTPTSVSFRWQPPSTRFSGYFVTYEESGGPPRALSPSPHAGQNYATIHGLRPNTRYLIKIYAVQNHRKSPALEGKVNTKVEPSLIPTSPEEPDTSDILVTSSGQPGQDGHGQGVEYEYSGTGGGGTPQPQRETLVLLPLPDRDGNRIPVVEPQLPAVNPYAFIERSTGLPQEAQTRTTVRWPAYRQSTAYLVTCRPPSQSGETEFQMRLPNTATGATLVGLSSGVSYNVIVEALRGLLKEKILDTYITAGNSVSEGGASGSDSCYDAFTATTHEVGAQWERMSETGFKLWCKCLGMGSGHFRCDSSKWCHDNGHNYRVGEKWDRKADNGHMMSCTCLGNGKGEFKCEPHESVCYDEGNSYNVGQQWQKEYEGAICTCSCFGGQQGWRCENCRKPGTGVDASLLQPVRYGDNNPFKPKLHCPIECLRPDLLADAIHSPLE</sequence>
<feature type="domain" description="Fibronectin type-III" evidence="11">
    <location>
        <begin position="1640"/>
        <end position="1730"/>
    </location>
</feature>
<name>A0A8C5B5P3_GADMO</name>
<dbReference type="GO" id="GO:0007507">
    <property type="term" value="P:heart development"/>
    <property type="evidence" value="ECO:0007669"/>
    <property type="project" value="TreeGrafter"/>
</dbReference>
<dbReference type="OrthoDB" id="261433at2759"/>
<feature type="region of interest" description="Disordered" evidence="9">
    <location>
        <begin position="1117"/>
        <end position="1137"/>
    </location>
</feature>
<dbReference type="GO" id="GO:0043394">
    <property type="term" value="F:proteoglycan binding"/>
    <property type="evidence" value="ECO:0007669"/>
    <property type="project" value="TreeGrafter"/>
</dbReference>
<dbReference type="SMART" id="SM00059">
    <property type="entry name" value="FN2"/>
    <property type="match status" value="2"/>
</dbReference>
<dbReference type="GO" id="GO:0008201">
    <property type="term" value="F:heparin binding"/>
    <property type="evidence" value="ECO:0007669"/>
    <property type="project" value="UniProtKB-KW"/>
</dbReference>
<dbReference type="InterPro" id="IPR000562">
    <property type="entry name" value="FN_type2_dom"/>
</dbReference>
<dbReference type="SUPFAM" id="SSF57440">
    <property type="entry name" value="Kringle-like"/>
    <property type="match status" value="2"/>
</dbReference>
<feature type="domain" description="Fibronectin type-I" evidence="12">
    <location>
        <begin position="2322"/>
        <end position="2364"/>
    </location>
</feature>
<dbReference type="Gene3D" id="2.10.10.10">
    <property type="entry name" value="Fibronectin, type II, collagen-binding"/>
    <property type="match status" value="2"/>
</dbReference>
<dbReference type="PANTHER" id="PTHR46708:SF4">
    <property type="entry name" value="FIBRONECTIN"/>
    <property type="match status" value="1"/>
</dbReference>
<feature type="disulfide bond" evidence="8">
    <location>
        <begin position="378"/>
        <end position="405"/>
    </location>
</feature>
<feature type="domain" description="Fibronectin type-III" evidence="11">
    <location>
        <begin position="1914"/>
        <end position="2004"/>
    </location>
</feature>
<feature type="domain" description="Fibronectin type-III" evidence="11">
    <location>
        <begin position="720"/>
        <end position="810"/>
    </location>
</feature>
<dbReference type="InterPro" id="IPR013783">
    <property type="entry name" value="Ig-like_fold"/>
</dbReference>
<dbReference type="CDD" id="cd00061">
    <property type="entry name" value="FN1"/>
    <property type="match status" value="11"/>
</dbReference>
<proteinExistence type="predicted"/>
<dbReference type="PROSITE" id="PS01253">
    <property type="entry name" value="FN1_1"/>
    <property type="match status" value="5"/>
</dbReference>
<dbReference type="InterPro" id="IPR050991">
    <property type="entry name" value="ECM_Regulatory_Proteins"/>
</dbReference>
<dbReference type="Pfam" id="PF00039">
    <property type="entry name" value="fn1"/>
    <property type="match status" value="10"/>
</dbReference>
<feature type="region of interest" description="Disordered" evidence="9">
    <location>
        <begin position="2097"/>
        <end position="2143"/>
    </location>
</feature>
<dbReference type="PROSITE" id="PS00023">
    <property type="entry name" value="FN2_1"/>
    <property type="match status" value="1"/>
</dbReference>
<feature type="domain" description="Fibronectin type-I" evidence="12">
    <location>
        <begin position="471"/>
        <end position="515"/>
    </location>
</feature>
<dbReference type="Pfam" id="PF00041">
    <property type="entry name" value="fn3"/>
    <property type="match status" value="15"/>
</dbReference>
<feature type="domain" description="Fibronectin type-I" evidence="12">
    <location>
        <begin position="520"/>
        <end position="562"/>
    </location>
</feature>
<dbReference type="Gene3D" id="2.60.40.10">
    <property type="entry name" value="Immunoglobulins"/>
    <property type="match status" value="16"/>
</dbReference>
<feature type="domain" description="Fibronectin type-III" evidence="11">
    <location>
        <begin position="907"/>
        <end position="997"/>
    </location>
</feature>
<feature type="domain" description="Fibronectin type-I" evidence="12">
    <location>
        <begin position="229"/>
        <end position="273"/>
    </location>
</feature>
<feature type="domain" description="Fibronectin type-III" evidence="11">
    <location>
        <begin position="1364"/>
        <end position="1458"/>
    </location>
</feature>
<dbReference type="Ensembl" id="ENSGMOT00000075213.1">
    <property type="protein sequence ID" value="ENSGMOP00000040527.1"/>
    <property type="gene ID" value="ENSGMOG00000000436.2"/>
</dbReference>
<dbReference type="CDD" id="cd00063">
    <property type="entry name" value="FN3"/>
    <property type="match status" value="16"/>
</dbReference>
<evidence type="ECO:0000313" key="14">
    <source>
        <dbReference type="Ensembl" id="ENSGMOP00000040527.1"/>
    </source>
</evidence>
<dbReference type="GO" id="GO:0005201">
    <property type="term" value="F:extracellular matrix structural constituent"/>
    <property type="evidence" value="ECO:0007669"/>
    <property type="project" value="TreeGrafter"/>
</dbReference>
<dbReference type="Proteomes" id="UP000694546">
    <property type="component" value="Chromosome 14"/>
</dbReference>
<feature type="signal peptide" evidence="10">
    <location>
        <begin position="1"/>
        <end position="22"/>
    </location>
</feature>
<keyword evidence="2" id="KW-0011">Acute phase</keyword>
<keyword evidence="4" id="KW-0677">Repeat</keyword>
<keyword evidence="5" id="KW-0133">Cell shape</keyword>
<dbReference type="SUPFAM" id="SSF49265">
    <property type="entry name" value="Fibronectin type III"/>
    <property type="match status" value="10"/>
</dbReference>
<feature type="domain" description="Fibronectin type-III" evidence="11">
    <location>
        <begin position="998"/>
        <end position="1086"/>
    </location>
</feature>
<dbReference type="CDD" id="cd00062">
    <property type="entry name" value="FN2"/>
    <property type="match status" value="2"/>
</dbReference>
<dbReference type="GO" id="GO:0007399">
    <property type="term" value="P:nervous system development"/>
    <property type="evidence" value="ECO:0007669"/>
    <property type="project" value="TreeGrafter"/>
</dbReference>
<keyword evidence="3" id="KW-0358">Heparin-binding</keyword>
<feature type="domain" description="Fibronectin type-II" evidence="13">
    <location>
        <begin position="419"/>
        <end position="466"/>
    </location>
</feature>
<comment type="caution">
    <text evidence="8">Lacks conserved residue(s) required for the propagation of feature annotation.</text>
</comment>
<dbReference type="Gene3D" id="2.10.70.10">
    <property type="entry name" value="Complement Module, domain 1"/>
    <property type="match status" value="12"/>
</dbReference>
<dbReference type="SMART" id="SM00058">
    <property type="entry name" value="FN1"/>
    <property type="match status" value="12"/>
</dbReference>
<feature type="domain" description="Fibronectin type-III" evidence="11">
    <location>
        <begin position="1177"/>
        <end position="1269"/>
    </location>
</feature>
<dbReference type="GO" id="GO:0007044">
    <property type="term" value="P:cell-substrate junction assembly"/>
    <property type="evidence" value="ECO:0007669"/>
    <property type="project" value="TreeGrafter"/>
</dbReference>
<organism evidence="14 15">
    <name type="scientific">Gadus morhua</name>
    <name type="common">Atlantic cod</name>
    <dbReference type="NCBI Taxonomy" id="8049"/>
    <lineage>
        <taxon>Eukaryota</taxon>
        <taxon>Metazoa</taxon>
        <taxon>Chordata</taxon>
        <taxon>Craniata</taxon>
        <taxon>Vertebrata</taxon>
        <taxon>Euteleostomi</taxon>
        <taxon>Actinopterygii</taxon>
        <taxon>Neopterygii</taxon>
        <taxon>Teleostei</taxon>
        <taxon>Neoteleostei</taxon>
        <taxon>Acanthomorphata</taxon>
        <taxon>Zeiogadaria</taxon>
        <taxon>Gadariae</taxon>
        <taxon>Gadiformes</taxon>
        <taxon>Gadoidei</taxon>
        <taxon>Gadidae</taxon>
        <taxon>Gadus</taxon>
    </lineage>
</organism>
<dbReference type="GO" id="GO:0005615">
    <property type="term" value="C:extracellular space"/>
    <property type="evidence" value="ECO:0007669"/>
    <property type="project" value="UniProtKB-ARBA"/>
</dbReference>
<feature type="domain" description="Fibronectin type-I" evidence="12">
    <location>
        <begin position="139"/>
        <end position="182"/>
    </location>
</feature>
<evidence type="ECO:0000256" key="4">
    <source>
        <dbReference type="ARBA" id="ARBA00022737"/>
    </source>
</evidence>
<dbReference type="PANTHER" id="PTHR46708">
    <property type="entry name" value="TENASCIN"/>
    <property type="match status" value="1"/>
</dbReference>
<feature type="domain" description="Fibronectin type-III" evidence="11">
    <location>
        <begin position="2007"/>
        <end position="2098"/>
    </location>
</feature>
<dbReference type="PROSITE" id="PS51092">
    <property type="entry name" value="FN2_2"/>
    <property type="match status" value="2"/>
</dbReference>
<feature type="domain" description="Fibronectin type-III" evidence="11">
    <location>
        <begin position="1731"/>
        <end position="1820"/>
    </location>
</feature>